<dbReference type="InterPro" id="IPR055162">
    <property type="entry name" value="RET_CRD"/>
</dbReference>
<evidence type="ECO:0000259" key="2">
    <source>
        <dbReference type="Pfam" id="PF22540"/>
    </source>
</evidence>
<reference evidence="3" key="2">
    <citation type="journal article" date="2023" name="BMC Genomics">
        <title>Pest status, molecular evolution, and epigenetic factors derived from the genome assembly of Frankliniella fusca, a thysanopteran phytovirus vector.</title>
        <authorList>
            <person name="Catto M.A."/>
            <person name="Labadie P.E."/>
            <person name="Jacobson A.L."/>
            <person name="Kennedy G.G."/>
            <person name="Srinivasan R."/>
            <person name="Hunt B.G."/>
        </authorList>
    </citation>
    <scope>NUCLEOTIDE SEQUENCE</scope>
    <source>
        <strain evidence="3">PL_HMW_Pooled</strain>
    </source>
</reference>
<protein>
    <submittedName>
        <fullName evidence="3">Proto-oncogene tyrosine-protein kinase receptor Ret</fullName>
    </submittedName>
</protein>
<dbReference type="Pfam" id="PF22540">
    <property type="entry name" value="RET_CRD"/>
    <property type="match status" value="1"/>
</dbReference>
<keyword evidence="3" id="KW-0808">Transferase</keyword>
<accession>A0AAE1HA93</accession>
<evidence type="ECO:0000256" key="1">
    <source>
        <dbReference type="SAM" id="MobiDB-lite"/>
    </source>
</evidence>
<organism evidence="3 4">
    <name type="scientific">Frankliniella fusca</name>
    <dbReference type="NCBI Taxonomy" id="407009"/>
    <lineage>
        <taxon>Eukaryota</taxon>
        <taxon>Metazoa</taxon>
        <taxon>Ecdysozoa</taxon>
        <taxon>Arthropoda</taxon>
        <taxon>Hexapoda</taxon>
        <taxon>Insecta</taxon>
        <taxon>Pterygota</taxon>
        <taxon>Neoptera</taxon>
        <taxon>Paraneoptera</taxon>
        <taxon>Thysanoptera</taxon>
        <taxon>Terebrantia</taxon>
        <taxon>Thripoidea</taxon>
        <taxon>Thripidae</taxon>
        <taxon>Frankliniella</taxon>
    </lineage>
</organism>
<evidence type="ECO:0000313" key="4">
    <source>
        <dbReference type="Proteomes" id="UP001219518"/>
    </source>
</evidence>
<dbReference type="Proteomes" id="UP001219518">
    <property type="component" value="Unassembled WGS sequence"/>
</dbReference>
<dbReference type="AlphaFoldDB" id="A0AAE1HA93"/>
<dbReference type="GO" id="GO:0016301">
    <property type="term" value="F:kinase activity"/>
    <property type="evidence" value="ECO:0007669"/>
    <property type="project" value="UniProtKB-KW"/>
</dbReference>
<evidence type="ECO:0000313" key="3">
    <source>
        <dbReference type="EMBL" id="KAK3917394.1"/>
    </source>
</evidence>
<gene>
    <name evidence="3" type="ORF">KUF71_006925</name>
</gene>
<keyword evidence="4" id="KW-1185">Reference proteome</keyword>
<sequence>VAVLGRAGPGRTAWRRVQGKGQDRVCRQACGSGLAPGSLRARSGHAPAPPTGGSPAGTGRGRIATTDCRSTRWPRTVIPPPPRSAMSPAVTRATPSCRMASAAQYCLLLGLLLLVQDAAAGAGPADSSGGLYFPLRSVELKLWVDGKSGHLLPPPGGVLLVPRLQGDSGAPPPTTVTYRLTDPASPGQAPSLPWLAVDAKTGVLTVKEQRVLSDAGARRQHVVWLDARGSAADRARPHRSARPFMVPAERARLNITITFELVQEDRPCLNKQGTEVVREDPCHYCHDSCFWERAELQVWENKQSTMLAPIGHSYADLDCGGQHQYKLLNGTEHFEVRGVELWTRAPLDRDAVPVGGAAGGPGPSTALAVECLTPWGAVERRNVHVVILDEDDNAPTLEKPEQLLEFNFSTEASLARGAHILVKDMDSRAANRFSDLAVDDPSGVVTSKKLEFDVTHGGVPHTVVSVRLQVKDPMAAKYNVTVTLTDLTLLDEAKRELKLVATMWGPPVTPPVAMSSSDKADEPSPAAPRSRRRAREVGAPGADGSRTPLVTLWTRAAAFARLAQVGDEADGRAYRLGAGAPAWANVTRRAGIVYVQDRSLLQREAPGRALLLQVLDDLGKAVGVPVTLVDAGGGGGGGRRNCSASGETTCGHGLRDECSWRELVPDSFKAYATCSPHLDTCPDGTCDPLEALHDHVCPQDCTGSC</sequence>
<keyword evidence="3" id="KW-0418">Kinase</keyword>
<keyword evidence="3" id="KW-0675">Receptor</keyword>
<feature type="region of interest" description="Disordered" evidence="1">
    <location>
        <begin position="508"/>
        <end position="545"/>
    </location>
</feature>
<reference evidence="3" key="1">
    <citation type="submission" date="2021-07" db="EMBL/GenBank/DDBJ databases">
        <authorList>
            <person name="Catto M.A."/>
            <person name="Jacobson A."/>
            <person name="Kennedy G."/>
            <person name="Labadie P."/>
            <person name="Hunt B.G."/>
            <person name="Srinivasan R."/>
        </authorList>
    </citation>
    <scope>NUCLEOTIDE SEQUENCE</scope>
    <source>
        <strain evidence="3">PL_HMW_Pooled</strain>
        <tissue evidence="3">Head</tissue>
    </source>
</reference>
<feature type="non-terminal residue" evidence="3">
    <location>
        <position position="705"/>
    </location>
</feature>
<feature type="region of interest" description="Disordered" evidence="1">
    <location>
        <begin position="37"/>
        <end position="64"/>
    </location>
</feature>
<dbReference type="EMBL" id="JAHWGI010000723">
    <property type="protein sequence ID" value="KAK3917394.1"/>
    <property type="molecule type" value="Genomic_DNA"/>
</dbReference>
<comment type="caution">
    <text evidence="3">The sequence shown here is derived from an EMBL/GenBank/DDBJ whole genome shotgun (WGS) entry which is preliminary data.</text>
</comment>
<name>A0AAE1HA93_9NEOP</name>
<feature type="domain" description="RET cysteine rich" evidence="2">
    <location>
        <begin position="644"/>
        <end position="702"/>
    </location>
</feature>
<proteinExistence type="predicted"/>